<dbReference type="PANTHER" id="PTHR12790:SF0">
    <property type="entry name" value="RNA POLYMERASE I-SPECIFIC TRANSCRIPTION INITIATION FACTOR RRN3-RELATED"/>
    <property type="match status" value="1"/>
</dbReference>
<sequence>MDVDDGGYIKVDPNKVEEEHFSDTLDICLKRIFMYMKTVCHNPNGNLLWDSTKLFYHDLLSIFESEILPTYNSSHIQYVIYYFLSFKITLAENFSNWLLKKCCDVSSPSTLRQAAAGYLASFLCRAPFITNNVLKNMLFEISTWCNKYINSVDKSVRVVDEELLRWHAVFYSMCQALFYIISFRHQDLMDNKRNLRFMENLNLSNIVTCRLSPLRLCCSKVVDRFAHITKMYQLTYCYVVMDGHIRVTDQSIKDEWLYSYFPFDPYVLPRSKNMIIPDLYRDIDSIKSCQKEERYVDKIPSSLPENMDISPSMVLSPSPARTDWLGQFAYGNNTQILF</sequence>
<comment type="similarity">
    <text evidence="1">Belongs to the RRN3 family.</text>
</comment>
<dbReference type="AlphaFoldDB" id="A0A2S2P705"/>
<dbReference type="GO" id="GO:0006361">
    <property type="term" value="P:transcription initiation at RNA polymerase I promoter"/>
    <property type="evidence" value="ECO:0007669"/>
    <property type="project" value="InterPro"/>
</dbReference>
<dbReference type="GO" id="GO:0003743">
    <property type="term" value="F:translation initiation factor activity"/>
    <property type="evidence" value="ECO:0007669"/>
    <property type="project" value="UniProtKB-KW"/>
</dbReference>
<protein>
    <submittedName>
        <fullName evidence="2">RNA polymerase I-specific transcription initiation factor RRN3</fullName>
    </submittedName>
</protein>
<gene>
    <name evidence="2" type="primary">RRN3</name>
    <name evidence="2" type="ORF">g.43841</name>
</gene>
<dbReference type="PANTHER" id="PTHR12790">
    <property type="entry name" value="TRANSCRIPTION INITIATION FACTOR IA RRN3"/>
    <property type="match status" value="1"/>
</dbReference>
<dbReference type="Pfam" id="PF05327">
    <property type="entry name" value="RRN3"/>
    <property type="match status" value="1"/>
</dbReference>
<dbReference type="EMBL" id="GGMR01012618">
    <property type="protein sequence ID" value="MBY25237.1"/>
    <property type="molecule type" value="Transcribed_RNA"/>
</dbReference>
<dbReference type="GO" id="GO:0001042">
    <property type="term" value="F:RNA polymerase I core binding"/>
    <property type="evidence" value="ECO:0007669"/>
    <property type="project" value="TreeGrafter"/>
</dbReference>
<evidence type="ECO:0000313" key="2">
    <source>
        <dbReference type="EMBL" id="MBY25237.1"/>
    </source>
</evidence>
<dbReference type="GO" id="GO:0001181">
    <property type="term" value="F:RNA polymerase I general transcription initiation factor activity"/>
    <property type="evidence" value="ECO:0007669"/>
    <property type="project" value="InterPro"/>
</dbReference>
<reference evidence="2" key="1">
    <citation type="submission" date="2018-04" db="EMBL/GenBank/DDBJ databases">
        <title>Transcriptome of Schizaphis graminum biotype I.</title>
        <authorList>
            <person name="Scully E.D."/>
            <person name="Geib S.M."/>
            <person name="Palmer N.A."/>
            <person name="Koch K."/>
            <person name="Bradshaw J."/>
            <person name="Heng-Moss T."/>
            <person name="Sarath G."/>
        </authorList>
    </citation>
    <scope>NUCLEOTIDE SEQUENCE</scope>
</reference>
<dbReference type="InterPro" id="IPR007991">
    <property type="entry name" value="RNA_pol_I_trans_ini_fac_RRN3"/>
</dbReference>
<organism evidence="2">
    <name type="scientific">Schizaphis graminum</name>
    <name type="common">Green bug aphid</name>
    <dbReference type="NCBI Taxonomy" id="13262"/>
    <lineage>
        <taxon>Eukaryota</taxon>
        <taxon>Metazoa</taxon>
        <taxon>Ecdysozoa</taxon>
        <taxon>Arthropoda</taxon>
        <taxon>Hexapoda</taxon>
        <taxon>Insecta</taxon>
        <taxon>Pterygota</taxon>
        <taxon>Neoptera</taxon>
        <taxon>Paraneoptera</taxon>
        <taxon>Hemiptera</taxon>
        <taxon>Sternorrhyncha</taxon>
        <taxon>Aphidomorpha</taxon>
        <taxon>Aphidoidea</taxon>
        <taxon>Aphididae</taxon>
        <taxon>Aphidini</taxon>
        <taxon>Schizaphis</taxon>
    </lineage>
</organism>
<evidence type="ECO:0000256" key="1">
    <source>
        <dbReference type="ARBA" id="ARBA00010098"/>
    </source>
</evidence>
<accession>A0A2S2P705</accession>
<keyword evidence="2" id="KW-0396">Initiation factor</keyword>
<dbReference type="GO" id="GO:0005634">
    <property type="term" value="C:nucleus"/>
    <property type="evidence" value="ECO:0007669"/>
    <property type="project" value="TreeGrafter"/>
</dbReference>
<name>A0A2S2P705_SCHGA</name>
<proteinExistence type="inferred from homology"/>
<keyword evidence="2" id="KW-0648">Protein biosynthesis</keyword>